<protein>
    <submittedName>
        <fullName evidence="2">MBL fold metallo-hydrolase</fullName>
    </submittedName>
</protein>
<gene>
    <name evidence="2" type="ORF">ACJDU8_24845</name>
</gene>
<evidence type="ECO:0000313" key="2">
    <source>
        <dbReference type="EMBL" id="MFL0198756.1"/>
    </source>
</evidence>
<keyword evidence="3" id="KW-1185">Reference proteome</keyword>
<dbReference type="InterPro" id="IPR001279">
    <property type="entry name" value="Metallo-B-lactamas"/>
</dbReference>
<dbReference type="Proteomes" id="UP001623660">
    <property type="component" value="Unassembled WGS sequence"/>
</dbReference>
<dbReference type="EMBL" id="JBJHZX010000088">
    <property type="protein sequence ID" value="MFL0198756.1"/>
    <property type="molecule type" value="Genomic_DNA"/>
</dbReference>
<dbReference type="InterPro" id="IPR036866">
    <property type="entry name" value="RibonucZ/Hydroxyglut_hydro"/>
</dbReference>
<dbReference type="InterPro" id="IPR041712">
    <property type="entry name" value="DHPS-like_MBL-fold"/>
</dbReference>
<reference evidence="2 3" key="1">
    <citation type="submission" date="2024-11" db="EMBL/GenBank/DDBJ databases">
        <authorList>
            <person name="Heng Y.C."/>
            <person name="Lim A.C.H."/>
            <person name="Lee J.K.Y."/>
            <person name="Kittelmann S."/>
        </authorList>
    </citation>
    <scope>NUCLEOTIDE SEQUENCE [LARGE SCALE GENOMIC DNA]</scope>
    <source>
        <strain evidence="2 3">WILCCON 0269</strain>
    </source>
</reference>
<accession>A0ABW8SV52</accession>
<dbReference type="CDD" id="cd07713">
    <property type="entry name" value="DHPS-like_MBL-fold"/>
    <property type="match status" value="1"/>
</dbReference>
<dbReference type="Pfam" id="PF00753">
    <property type="entry name" value="Lactamase_B"/>
    <property type="match status" value="1"/>
</dbReference>
<dbReference type="PANTHER" id="PTHR13754">
    <property type="entry name" value="METALLO-BETA-LACTAMASE SUPERFAMILY PROTEIN"/>
    <property type="match status" value="1"/>
</dbReference>
<name>A0ABW8SV52_9CLOT</name>
<proteinExistence type="predicted"/>
<evidence type="ECO:0000259" key="1">
    <source>
        <dbReference type="Pfam" id="PF00753"/>
    </source>
</evidence>
<dbReference type="PANTHER" id="PTHR13754:SF13">
    <property type="entry name" value="METALLO-BETA-LACTAMASE SUPERFAMILY PROTEIN (AFU_ORTHOLOGUE AFUA_3G07630)"/>
    <property type="match status" value="1"/>
</dbReference>
<dbReference type="RefSeq" id="WP_406794870.1">
    <property type="nucleotide sequence ID" value="NZ_JBJHZX010000088.1"/>
</dbReference>
<organism evidence="2 3">
    <name type="scientific">Candidatus Clostridium eludens</name>
    <dbReference type="NCBI Taxonomy" id="3381663"/>
    <lineage>
        <taxon>Bacteria</taxon>
        <taxon>Bacillati</taxon>
        <taxon>Bacillota</taxon>
        <taxon>Clostridia</taxon>
        <taxon>Eubacteriales</taxon>
        <taxon>Clostridiaceae</taxon>
        <taxon>Clostridium</taxon>
    </lineage>
</organism>
<dbReference type="Gene3D" id="3.60.15.10">
    <property type="entry name" value="Ribonuclease Z/Hydroxyacylglutathione hydrolase-like"/>
    <property type="match status" value="1"/>
</dbReference>
<evidence type="ECO:0000313" key="3">
    <source>
        <dbReference type="Proteomes" id="UP001623660"/>
    </source>
</evidence>
<dbReference type="InterPro" id="IPR052926">
    <property type="entry name" value="Metallo-beta-lactamase_dom"/>
</dbReference>
<sequence length="292" mass="33050">MEIVTLIENFLGDNKNLICEHGLSFFIKSSKFNILFDTGQSGNFIKNAKNLDIDLNKTDYIVISHAHYDHGNGLKSFAEDFTIRPKLLLSQYFFSNGKKYYHVNKNNPEVFKNSQSIKNMEGFNYIGVNFDEKFLEQNSFKVDYMALDQTEIVEGVYIFTNFKSYYNFEKLNPSMKIKAGESFETDTFKDEISIGIDTPKGLLILLRCSHPGVLNIIKSIEIKSGKNIFGVIGGTHLMEASMDRIKKTIAELKKMNIKIMGVSHCTGHIATSQLKVSCENFFVDSTGSSIVC</sequence>
<comment type="caution">
    <text evidence="2">The sequence shown here is derived from an EMBL/GenBank/DDBJ whole genome shotgun (WGS) entry which is preliminary data.</text>
</comment>
<feature type="domain" description="Metallo-beta-lactamase" evidence="1">
    <location>
        <begin position="21"/>
        <end position="93"/>
    </location>
</feature>
<dbReference type="SUPFAM" id="SSF56281">
    <property type="entry name" value="Metallo-hydrolase/oxidoreductase"/>
    <property type="match status" value="1"/>
</dbReference>